<comment type="function">
    <text evidence="5">Catalyzes the NADPH-dependent reduction of 7-cyano-7-deazaguanine (preQ0) to 7-aminomethyl-7-deazaguanine (preQ1).</text>
</comment>
<dbReference type="InterPro" id="IPR029500">
    <property type="entry name" value="QueF"/>
</dbReference>
<gene>
    <name evidence="5 7" type="primary">queF</name>
    <name evidence="7" type="ORF">ERCILAFE3058_370</name>
</gene>
<keyword evidence="3 5" id="KW-0521">NADP</keyword>
<dbReference type="EC" id="1.7.1.13" evidence="5"/>
<dbReference type="PIRSF" id="PIRSF004750">
    <property type="entry name" value="Nitrile_oxidored_YqcD_prd"/>
    <property type="match status" value="1"/>
</dbReference>
<feature type="active site" description="Proton donor" evidence="5">
    <location>
        <position position="198"/>
    </location>
</feature>
<comment type="subcellular location">
    <subcellularLocation>
        <location evidence="5">Cytoplasm</location>
    </subcellularLocation>
</comment>
<evidence type="ECO:0000256" key="1">
    <source>
        <dbReference type="ARBA" id="ARBA00022490"/>
    </source>
</evidence>
<name>A0A451DCY8_9GAMM</name>
<evidence type="ECO:0000259" key="6">
    <source>
        <dbReference type="Pfam" id="PF14819"/>
    </source>
</evidence>
<comment type="pathway">
    <text evidence="5">tRNA modification; tRNA-queuosine biosynthesis.</text>
</comment>
<dbReference type="GO" id="GO:0005737">
    <property type="term" value="C:cytoplasm"/>
    <property type="evidence" value="ECO:0007669"/>
    <property type="project" value="UniProtKB-SubCell"/>
</dbReference>
<comment type="subunit">
    <text evidence="5">Homodimer.</text>
</comment>
<evidence type="ECO:0000313" key="7">
    <source>
        <dbReference type="EMBL" id="VFP84283.1"/>
    </source>
</evidence>
<dbReference type="InterPro" id="IPR050084">
    <property type="entry name" value="NADPH_dep_7-cyano-7-deazaG_red"/>
</dbReference>
<accession>A0A451DCY8</accession>
<dbReference type="AlphaFoldDB" id="A0A451DCY8"/>
<dbReference type="Pfam" id="PF14489">
    <property type="entry name" value="QueF"/>
    <property type="match status" value="1"/>
</dbReference>
<evidence type="ECO:0000256" key="3">
    <source>
        <dbReference type="ARBA" id="ARBA00022857"/>
    </source>
</evidence>
<feature type="binding site" evidence="5">
    <location>
        <begin position="92"/>
        <end position="93"/>
    </location>
    <ligand>
        <name>NADPH</name>
        <dbReference type="ChEBI" id="CHEBI:57783"/>
    </ligand>
</feature>
<feature type="active site" description="Thioimide intermediate" evidence="5">
    <location>
        <position position="191"/>
    </location>
</feature>
<evidence type="ECO:0000256" key="4">
    <source>
        <dbReference type="ARBA" id="ARBA00023002"/>
    </source>
</evidence>
<sequence>MSEPIKHDASTIAGKFLGKPTVYHDTYQPSLLHAVPRSLNRELLGQDFQPTKLIGQDLLTLYEVSWLNQKGLPQVAIGNVILSMHTINLIESKSLKLYLNSLNQTHFTDIDAVQKTIERDLSDCAIGLVKVILLRLKDIKDVITDGLSGFCIDEQNIAINSYTVNPHYLCNITTQDIVKEQLISHLFKSNCLITRQPDWATVQISYYGPRMNYTALLHYLVSYRQHNEFHEQCAERIFYDILRYCKPHQLSVYLRYTRRGGIDINPWRSNTEFVPTTCRLARQ</sequence>
<dbReference type="RefSeq" id="WP_157989767.1">
    <property type="nucleotide sequence ID" value="NZ_LR217720.1"/>
</dbReference>
<dbReference type="InterPro" id="IPR043133">
    <property type="entry name" value="GTP-CH-I_C/QueF"/>
</dbReference>
<feature type="binding site" evidence="5">
    <location>
        <begin position="230"/>
        <end position="231"/>
    </location>
    <ligand>
        <name>substrate</name>
    </ligand>
</feature>
<dbReference type="Pfam" id="PF14819">
    <property type="entry name" value="QueF_N"/>
    <property type="match status" value="1"/>
</dbReference>
<keyword evidence="1 5" id="KW-0963">Cytoplasm</keyword>
<dbReference type="PANTHER" id="PTHR34354">
    <property type="entry name" value="NADPH-DEPENDENT 7-CYANO-7-DEAZAGUANINE REDUCTASE"/>
    <property type="match status" value="1"/>
</dbReference>
<keyword evidence="2 5" id="KW-0671">Queuosine biosynthesis</keyword>
<dbReference type="SUPFAM" id="SSF55620">
    <property type="entry name" value="Tetrahydrobiopterin biosynthesis enzymes-like"/>
    <property type="match status" value="1"/>
</dbReference>
<dbReference type="EMBL" id="LR217720">
    <property type="protein sequence ID" value="VFP84283.1"/>
    <property type="molecule type" value="Genomic_DNA"/>
</dbReference>
<evidence type="ECO:0000256" key="2">
    <source>
        <dbReference type="ARBA" id="ARBA00022785"/>
    </source>
</evidence>
<evidence type="ECO:0000256" key="5">
    <source>
        <dbReference type="HAMAP-Rule" id="MF_00817"/>
    </source>
</evidence>
<dbReference type="PANTHER" id="PTHR34354:SF1">
    <property type="entry name" value="NADPH-DEPENDENT 7-CYANO-7-DEAZAGUANINE REDUCTASE"/>
    <property type="match status" value="1"/>
</dbReference>
<comment type="similarity">
    <text evidence="5">Belongs to the GTP cyclohydrolase I family. QueF type 2 subfamily.</text>
</comment>
<dbReference type="Gene3D" id="3.30.1130.10">
    <property type="match status" value="2"/>
</dbReference>
<dbReference type="InterPro" id="IPR029139">
    <property type="entry name" value="QueF_N"/>
</dbReference>
<dbReference type="HAMAP" id="MF_00817">
    <property type="entry name" value="QueF_type2"/>
    <property type="match status" value="1"/>
</dbReference>
<dbReference type="UniPathway" id="UPA00392"/>
<proteinExistence type="inferred from homology"/>
<keyword evidence="4 5" id="KW-0560">Oxidoreductase</keyword>
<organism evidence="7 8">
    <name type="scientific">Candidatus Erwinia haradaeae</name>
    <dbReference type="NCBI Taxonomy" id="1922217"/>
    <lineage>
        <taxon>Bacteria</taxon>
        <taxon>Pseudomonadati</taxon>
        <taxon>Pseudomonadota</taxon>
        <taxon>Gammaproteobacteria</taxon>
        <taxon>Enterobacterales</taxon>
        <taxon>Erwiniaceae</taxon>
        <taxon>Erwinia</taxon>
    </lineage>
</organism>
<feature type="binding site" evidence="5">
    <location>
        <begin position="259"/>
        <end position="260"/>
    </location>
    <ligand>
        <name>NADPH</name>
        <dbReference type="ChEBI" id="CHEBI:57783"/>
    </ligand>
</feature>
<protein>
    <recommendedName>
        <fullName evidence="5">NADPH-dependent 7-cyano-7-deazaguanine reductase</fullName>
        <ecNumber evidence="5">1.7.1.13</ecNumber>
    </recommendedName>
    <alternativeName>
        <fullName evidence="5">7-cyano-7-carbaguanine reductase</fullName>
    </alternativeName>
    <alternativeName>
        <fullName evidence="5">NADPH-dependent nitrile oxidoreductase</fullName>
    </alternativeName>
    <alternativeName>
        <fullName evidence="5">PreQ(0) reductase</fullName>
    </alternativeName>
</protein>
<dbReference type="NCBIfam" id="TIGR03138">
    <property type="entry name" value="QueF"/>
    <property type="match status" value="1"/>
</dbReference>
<dbReference type="InterPro" id="IPR016428">
    <property type="entry name" value="QueF_type2"/>
</dbReference>
<feature type="domain" description="NADPH-dependent 7-cyano-7-deazaguanine reductase N-terminal" evidence="6">
    <location>
        <begin position="23"/>
        <end position="132"/>
    </location>
</feature>
<comment type="catalytic activity">
    <reaction evidence="5">
        <text>7-aminomethyl-7-carbaguanine + 2 NADP(+) = 7-cyano-7-carbaguanine + 2 NADPH + 3 H(+)</text>
        <dbReference type="Rhea" id="RHEA:13409"/>
        <dbReference type="ChEBI" id="CHEBI:15378"/>
        <dbReference type="ChEBI" id="CHEBI:45075"/>
        <dbReference type="ChEBI" id="CHEBI:57783"/>
        <dbReference type="ChEBI" id="CHEBI:58349"/>
        <dbReference type="ChEBI" id="CHEBI:58703"/>
        <dbReference type="EC" id="1.7.1.13"/>
    </reaction>
</comment>
<dbReference type="Proteomes" id="UP000294418">
    <property type="component" value="Chromosome"/>
</dbReference>
<feature type="binding site" evidence="5">
    <location>
        <begin position="90"/>
        <end position="92"/>
    </location>
    <ligand>
        <name>substrate</name>
    </ligand>
</feature>
<dbReference type="OrthoDB" id="9789995at2"/>
<dbReference type="GO" id="GO:0033739">
    <property type="term" value="F:preQ1 synthase activity"/>
    <property type="evidence" value="ECO:0007669"/>
    <property type="project" value="UniProtKB-UniRule"/>
</dbReference>
<reference evidence="7 8" key="1">
    <citation type="submission" date="2019-02" db="EMBL/GenBank/DDBJ databases">
        <authorList>
            <person name="Manzano-Marin A."/>
            <person name="Manzano-Marin A."/>
        </authorList>
    </citation>
    <scope>NUCLEOTIDE SEQUENCE [LARGE SCALE GENOMIC DNA]</scope>
    <source>
        <strain evidence="7 8">ErCilaricifoliae</strain>
    </source>
</reference>
<dbReference type="GO" id="GO:0008616">
    <property type="term" value="P:tRNA queuosine(34) biosynthetic process"/>
    <property type="evidence" value="ECO:0007669"/>
    <property type="project" value="UniProtKB-UniRule"/>
</dbReference>
<evidence type="ECO:0000313" key="8">
    <source>
        <dbReference type="Proteomes" id="UP000294418"/>
    </source>
</evidence>